<organism evidence="2 3">
    <name type="scientific">Agromyces albus</name>
    <dbReference type="NCBI Taxonomy" id="205332"/>
    <lineage>
        <taxon>Bacteria</taxon>
        <taxon>Bacillati</taxon>
        <taxon>Actinomycetota</taxon>
        <taxon>Actinomycetes</taxon>
        <taxon>Micrococcales</taxon>
        <taxon>Microbacteriaceae</taxon>
        <taxon>Agromyces</taxon>
    </lineage>
</organism>
<evidence type="ECO:0000313" key="3">
    <source>
        <dbReference type="Proteomes" id="UP000293865"/>
    </source>
</evidence>
<dbReference type="PANTHER" id="PTHR43245:SF53">
    <property type="entry name" value="EPIMERASE-RELATED"/>
    <property type="match status" value="1"/>
</dbReference>
<dbReference type="InterPro" id="IPR036291">
    <property type="entry name" value="NAD(P)-bd_dom_sf"/>
</dbReference>
<dbReference type="InterPro" id="IPR050177">
    <property type="entry name" value="Lipid_A_modif_metabolic_enz"/>
</dbReference>
<dbReference type="AlphaFoldDB" id="A0A4Q2L6Z1"/>
<proteinExistence type="predicted"/>
<dbReference type="SUPFAM" id="SSF51735">
    <property type="entry name" value="NAD(P)-binding Rossmann-fold domains"/>
    <property type="match status" value="1"/>
</dbReference>
<dbReference type="EMBL" id="SDPN01000006">
    <property type="protein sequence ID" value="RXZ72212.1"/>
    <property type="molecule type" value="Genomic_DNA"/>
</dbReference>
<dbReference type="Pfam" id="PF01370">
    <property type="entry name" value="Epimerase"/>
    <property type="match status" value="1"/>
</dbReference>
<evidence type="ECO:0000259" key="1">
    <source>
        <dbReference type="Pfam" id="PF01370"/>
    </source>
</evidence>
<dbReference type="Gene3D" id="3.90.25.10">
    <property type="entry name" value="UDP-galactose 4-epimerase, domain 1"/>
    <property type="match status" value="1"/>
</dbReference>
<accession>A0A4Q2L6Z1</accession>
<dbReference type="InterPro" id="IPR001509">
    <property type="entry name" value="Epimerase_deHydtase"/>
</dbReference>
<dbReference type="Gene3D" id="3.40.50.720">
    <property type="entry name" value="NAD(P)-binding Rossmann-like Domain"/>
    <property type="match status" value="1"/>
</dbReference>
<name>A0A4Q2L6Z1_9MICO</name>
<protein>
    <submittedName>
        <fullName evidence="2">NAD-dependent epimerase/dehydratase family protein</fullName>
    </submittedName>
</protein>
<gene>
    <name evidence="2" type="ORF">ESP51_04835</name>
</gene>
<feature type="domain" description="NAD-dependent epimerase/dehydratase" evidence="1">
    <location>
        <begin position="41"/>
        <end position="272"/>
    </location>
</feature>
<dbReference type="PANTHER" id="PTHR43245">
    <property type="entry name" value="BIFUNCTIONAL POLYMYXIN RESISTANCE PROTEIN ARNA"/>
    <property type="match status" value="1"/>
</dbReference>
<dbReference type="OrthoDB" id="9801785at2"/>
<evidence type="ECO:0000313" key="2">
    <source>
        <dbReference type="EMBL" id="RXZ72212.1"/>
    </source>
</evidence>
<dbReference type="Proteomes" id="UP000293865">
    <property type="component" value="Unassembled WGS sequence"/>
</dbReference>
<comment type="caution">
    <text evidence="2">The sequence shown here is derived from an EMBL/GenBank/DDBJ whole genome shotgun (WGS) entry which is preliminary data.</text>
</comment>
<reference evidence="2 3" key="1">
    <citation type="submission" date="2019-01" db="EMBL/GenBank/DDBJ databases">
        <title>Agromyces.</title>
        <authorList>
            <person name="Li J."/>
        </authorList>
    </citation>
    <scope>NUCLEOTIDE SEQUENCE [LARGE SCALE GENOMIC DNA]</scope>
    <source>
        <strain evidence="2 3">DSM 15934</strain>
    </source>
</reference>
<sequence>MDARGRLPGPRLPHGGARSQHAIVCRSGMTRSNSGSPKRRITITGADGFVGRHLARAATAAGHHVIGIGHRPLADPTLGGSLDESFVADLREGWPDDALGDVVVHLAGRAAVGPSFDDPQGYICDNSAMVTSLGEAILKRPREEWPRVVLASTGAVYDAAGEATPRTEQSPIRHASPYVVSKLLVESQLLYYRERGMDCVIVRPFNHIGPGQAGGFLVPDLTAALAALPADEPLLVGDLDTQRDYTDVRDVVDAYLLLATAPTTSEVIYNVASGRSRAGVELLGYICEALGRPVPELEIDQRRIRATDARVIVGSADRLRDEFGWEPSIPIRRSVEEFVASRG</sequence>
<keyword evidence="3" id="KW-1185">Reference proteome</keyword>